<feature type="binding site" description="axial binding residue" evidence="16">
    <location>
        <position position="217"/>
    </location>
    <ligand>
        <name>heme b</name>
        <dbReference type="ChEBI" id="CHEBI:60344"/>
    </ligand>
    <ligandPart>
        <name>Fe</name>
        <dbReference type="ChEBI" id="CHEBI:18248"/>
    </ligandPart>
</feature>
<comment type="cofactor">
    <cofactor evidence="16 19">
        <name>heme b</name>
        <dbReference type="ChEBI" id="CHEBI:60344"/>
    </cofactor>
    <text evidence="16 19">Binds 1 heme b (iron(II)-protoporphyrin IX) group per subunit.</text>
</comment>
<dbReference type="CDD" id="cd00693">
    <property type="entry name" value="secretory_peroxidase"/>
    <property type="match status" value="1"/>
</dbReference>
<dbReference type="InterPro" id="IPR000823">
    <property type="entry name" value="Peroxidase_pln"/>
</dbReference>
<feature type="chain" id="PRO_5007359049" description="Peroxidase" evidence="19">
    <location>
        <begin position="23"/>
        <end position="349"/>
    </location>
</feature>
<evidence type="ECO:0000256" key="3">
    <source>
        <dbReference type="ARBA" id="ARBA00006873"/>
    </source>
</evidence>
<dbReference type="InterPro" id="IPR002016">
    <property type="entry name" value="Haem_peroxidase"/>
</dbReference>
<evidence type="ECO:0000256" key="2">
    <source>
        <dbReference type="ARBA" id="ARBA00002322"/>
    </source>
</evidence>
<feature type="disulfide bond" evidence="18">
    <location>
        <begin position="67"/>
        <end position="97"/>
    </location>
</feature>
<feature type="binding site" evidence="16">
    <location>
        <position position="269"/>
    </location>
    <ligand>
        <name>Ca(2+)</name>
        <dbReference type="ChEBI" id="CHEBI:29108"/>
        <label>2</label>
    </ligand>
</feature>
<evidence type="ECO:0000256" key="14">
    <source>
        <dbReference type="PIRSR" id="PIRSR600823-1"/>
    </source>
</evidence>
<comment type="similarity">
    <text evidence="19">Belongs to the peroxidase family. Classical plant (class III) peroxidase subfamily.</text>
</comment>
<evidence type="ECO:0000256" key="15">
    <source>
        <dbReference type="PIRSR" id="PIRSR600823-2"/>
    </source>
</evidence>
<evidence type="ECO:0000256" key="18">
    <source>
        <dbReference type="PIRSR" id="PIRSR600823-5"/>
    </source>
</evidence>
<dbReference type="InterPro" id="IPR019793">
    <property type="entry name" value="Peroxidases_heam-ligand_BS"/>
</dbReference>
<evidence type="ECO:0000256" key="12">
    <source>
        <dbReference type="ARBA" id="ARBA00023180"/>
    </source>
</evidence>
<feature type="disulfide bond" evidence="18">
    <location>
        <begin position="144"/>
        <end position="344"/>
    </location>
</feature>
<feature type="disulfide bond" evidence="18">
    <location>
        <begin position="34"/>
        <end position="138"/>
    </location>
</feature>
<comment type="cofactor">
    <cofactor evidence="16 19">
        <name>Ca(2+)</name>
        <dbReference type="ChEBI" id="CHEBI:29108"/>
    </cofactor>
    <text evidence="16 19">Binds 2 calcium ions per subunit.</text>
</comment>
<keyword evidence="7 19" id="KW-0349">Heme</keyword>
<dbReference type="GO" id="GO:0020037">
    <property type="term" value="F:heme binding"/>
    <property type="evidence" value="ECO:0007669"/>
    <property type="project" value="UniProtKB-UniRule"/>
</dbReference>
<dbReference type="FunFam" id="1.10.520.10:FF:000028">
    <property type="entry name" value="Peroxidase"/>
    <property type="match status" value="1"/>
</dbReference>
<feature type="binding site" evidence="16">
    <location>
        <position position="66"/>
    </location>
    <ligand>
        <name>Ca(2+)</name>
        <dbReference type="ChEBI" id="CHEBI:29108"/>
        <label>1</label>
    </ligand>
</feature>
<keyword evidence="8 16" id="KW-0479">Metal-binding</keyword>
<comment type="function">
    <text evidence="2">Removal of H(2)O(2), oxidation of toxic reductants, biosynthesis and degradation of lignin, suberization, auxin catabolism, response to environmental stresses such as wounding, pathogen attack and oxidative stress. These functions might be dependent on each isozyme/isoform in each plant tissue.</text>
</comment>
<organism evidence="21 22">
    <name type="scientific">Cajanus cajan</name>
    <name type="common">Pigeon pea</name>
    <name type="synonym">Cajanus indicus</name>
    <dbReference type="NCBI Taxonomy" id="3821"/>
    <lineage>
        <taxon>Eukaryota</taxon>
        <taxon>Viridiplantae</taxon>
        <taxon>Streptophyta</taxon>
        <taxon>Embryophyta</taxon>
        <taxon>Tracheophyta</taxon>
        <taxon>Spermatophyta</taxon>
        <taxon>Magnoliopsida</taxon>
        <taxon>eudicotyledons</taxon>
        <taxon>Gunneridae</taxon>
        <taxon>Pentapetalae</taxon>
        <taxon>rosids</taxon>
        <taxon>fabids</taxon>
        <taxon>Fabales</taxon>
        <taxon>Fabaceae</taxon>
        <taxon>Papilionoideae</taxon>
        <taxon>50 kb inversion clade</taxon>
        <taxon>NPAAA clade</taxon>
        <taxon>indigoferoid/millettioid clade</taxon>
        <taxon>Phaseoleae</taxon>
        <taxon>Cajanus</taxon>
    </lineage>
</organism>
<evidence type="ECO:0000256" key="11">
    <source>
        <dbReference type="ARBA" id="ARBA00023157"/>
    </source>
</evidence>
<evidence type="ECO:0000256" key="5">
    <source>
        <dbReference type="ARBA" id="ARBA00022525"/>
    </source>
</evidence>
<feature type="binding site" evidence="16">
    <location>
        <position position="112"/>
    </location>
    <ligand>
        <name>Ca(2+)</name>
        <dbReference type="ChEBI" id="CHEBI:29108"/>
        <label>1</label>
    </ligand>
</feature>
<dbReference type="FunFam" id="1.10.420.10:FF:000008">
    <property type="entry name" value="Peroxidase"/>
    <property type="match status" value="1"/>
</dbReference>
<comment type="similarity">
    <text evidence="3">Belongs to the peroxidase family. Ascorbate peroxidase subfamily.</text>
</comment>
<feature type="disulfide bond" evidence="18">
    <location>
        <begin position="224"/>
        <end position="256"/>
    </location>
</feature>
<evidence type="ECO:0000256" key="1">
    <source>
        <dbReference type="ARBA" id="ARBA00000189"/>
    </source>
</evidence>
<evidence type="ECO:0000256" key="9">
    <source>
        <dbReference type="ARBA" id="ARBA00023002"/>
    </source>
</evidence>
<dbReference type="EMBL" id="CM003605">
    <property type="protein sequence ID" value="KYP71636.1"/>
    <property type="molecule type" value="Genomic_DNA"/>
</dbReference>
<evidence type="ECO:0000256" key="13">
    <source>
        <dbReference type="ARBA" id="ARBA00023324"/>
    </source>
</evidence>
<keyword evidence="9 19" id="KW-0560">Oxidoreductase</keyword>
<feature type="binding site" evidence="16">
    <location>
        <position position="96"/>
    </location>
    <ligand>
        <name>Ca(2+)</name>
        <dbReference type="ChEBI" id="CHEBI:29108"/>
        <label>1</label>
    </ligand>
</feature>
<dbReference type="GO" id="GO:0005576">
    <property type="term" value="C:extracellular region"/>
    <property type="evidence" value="ECO:0007669"/>
    <property type="project" value="UniProtKB-SubCell"/>
</dbReference>
<feature type="binding site" evidence="15">
    <location>
        <position position="187"/>
    </location>
    <ligand>
        <name>substrate</name>
    </ligand>
</feature>
<dbReference type="OMA" id="LFMINIY"/>
<feature type="binding site" evidence="16">
    <location>
        <position position="277"/>
    </location>
    <ligand>
        <name>Ca(2+)</name>
        <dbReference type="ChEBI" id="CHEBI:29108"/>
        <label>2</label>
    </ligand>
</feature>
<dbReference type="Pfam" id="PF00141">
    <property type="entry name" value="peroxidase"/>
    <property type="match status" value="1"/>
</dbReference>
<dbReference type="GO" id="GO:0046872">
    <property type="term" value="F:metal ion binding"/>
    <property type="evidence" value="ECO:0007669"/>
    <property type="project" value="UniProtKB-UniRule"/>
</dbReference>
<accession>A0A151TX74</accession>
<feature type="signal peptide" evidence="19">
    <location>
        <begin position="1"/>
        <end position="22"/>
    </location>
</feature>
<feature type="binding site" evidence="16">
    <location>
        <position position="98"/>
    </location>
    <ligand>
        <name>Ca(2+)</name>
        <dbReference type="ChEBI" id="CHEBI:29108"/>
        <label>1</label>
    </ligand>
</feature>
<name>A0A151TX74_CAJCA</name>
<dbReference type="PROSITE" id="PS50873">
    <property type="entry name" value="PEROXIDASE_4"/>
    <property type="match status" value="1"/>
</dbReference>
<evidence type="ECO:0000256" key="16">
    <source>
        <dbReference type="PIRSR" id="PIRSR600823-3"/>
    </source>
</evidence>
<dbReference type="Gramene" id="C.cajan_10595.t">
    <property type="protein sequence ID" value="C.cajan_10595.t"/>
    <property type="gene ID" value="C.cajan_10595"/>
</dbReference>
<dbReference type="Proteomes" id="UP000075243">
    <property type="component" value="Chromosome 3"/>
</dbReference>
<dbReference type="Gene3D" id="1.10.420.10">
    <property type="entry name" value="Peroxidase, domain 2"/>
    <property type="match status" value="1"/>
</dbReference>
<gene>
    <name evidence="21" type="ORF">KK1_010903</name>
</gene>
<evidence type="ECO:0000313" key="21">
    <source>
        <dbReference type="EMBL" id="KYP71636.1"/>
    </source>
</evidence>
<evidence type="ECO:0000256" key="7">
    <source>
        <dbReference type="ARBA" id="ARBA00022617"/>
    </source>
</evidence>
<keyword evidence="6 19" id="KW-0575">Peroxidase</keyword>
<feature type="binding site" evidence="16">
    <location>
        <position position="100"/>
    </location>
    <ligand>
        <name>Ca(2+)</name>
        <dbReference type="ChEBI" id="CHEBI:29108"/>
        <label>1</label>
    </ligand>
</feature>
<protein>
    <recommendedName>
        <fullName evidence="4 19">Peroxidase</fullName>
        <ecNumber evidence="4 19">1.11.1.7</ecNumber>
    </recommendedName>
</protein>
<keyword evidence="12" id="KW-0325">Glycoprotein</keyword>
<feature type="binding site" evidence="16">
    <location>
        <position position="69"/>
    </location>
    <ligand>
        <name>Ca(2+)</name>
        <dbReference type="ChEBI" id="CHEBI:29108"/>
        <label>1</label>
    </ligand>
</feature>
<keyword evidence="5 19" id="KW-0964">Secreted</keyword>
<dbReference type="SUPFAM" id="SSF48113">
    <property type="entry name" value="Heme-dependent peroxidases"/>
    <property type="match status" value="1"/>
</dbReference>
<feature type="domain" description="Plant heme peroxidase family profile" evidence="20">
    <location>
        <begin position="24"/>
        <end position="348"/>
    </location>
</feature>
<feature type="active site" description="Proton acceptor" evidence="14">
    <location>
        <position position="65"/>
    </location>
</feature>
<dbReference type="AlphaFoldDB" id="A0A151TX74"/>
<reference evidence="21 22" key="1">
    <citation type="journal article" date="2012" name="Nat. Biotechnol.">
        <title>Draft genome sequence of pigeonpea (Cajanus cajan), an orphan legume crop of resource-poor farmers.</title>
        <authorList>
            <person name="Varshney R.K."/>
            <person name="Chen W."/>
            <person name="Li Y."/>
            <person name="Bharti A.K."/>
            <person name="Saxena R.K."/>
            <person name="Schlueter J.A."/>
            <person name="Donoghue M.T."/>
            <person name="Azam S."/>
            <person name="Fan G."/>
            <person name="Whaley A.M."/>
            <person name="Farmer A.D."/>
            <person name="Sheridan J."/>
            <person name="Iwata A."/>
            <person name="Tuteja R."/>
            <person name="Penmetsa R.V."/>
            <person name="Wu W."/>
            <person name="Upadhyaya H.D."/>
            <person name="Yang S.P."/>
            <person name="Shah T."/>
            <person name="Saxena K.B."/>
            <person name="Michael T."/>
            <person name="McCombie W.R."/>
            <person name="Yang B."/>
            <person name="Zhang G."/>
            <person name="Yang H."/>
            <person name="Wang J."/>
            <person name="Spillane C."/>
            <person name="Cook D.R."/>
            <person name="May G.D."/>
            <person name="Xu X."/>
            <person name="Jackson S.A."/>
        </authorList>
    </citation>
    <scope>NUCLEOTIDE SEQUENCE [LARGE SCALE GENOMIC DNA]</scope>
    <source>
        <strain evidence="22">cv. Asha</strain>
    </source>
</reference>
<evidence type="ECO:0000256" key="6">
    <source>
        <dbReference type="ARBA" id="ARBA00022559"/>
    </source>
</evidence>
<dbReference type="GO" id="GO:0042744">
    <property type="term" value="P:hydrogen peroxide catabolic process"/>
    <property type="evidence" value="ECO:0007669"/>
    <property type="project" value="UniProtKB-KW"/>
</dbReference>
<dbReference type="PRINTS" id="PR00458">
    <property type="entry name" value="PEROXIDASE"/>
</dbReference>
<evidence type="ECO:0000259" key="20">
    <source>
        <dbReference type="PROSITE" id="PS50873"/>
    </source>
</evidence>
<comment type="subcellular location">
    <subcellularLocation>
        <location evidence="19">Secreted</location>
    </subcellularLocation>
</comment>
<keyword evidence="19" id="KW-0732">Signal</keyword>
<sequence length="349" mass="38537">MNTRVFVVACLAVFCILEVCQGGDLRKKFYRKSCPDAEEIVRTKIQTHVSARPDLPAKLIRMHFHDCFVRLFMINIYTLCLSFPCNVFWSYVHKSGCDGSVLLDSTATNTAEKDAIPNLSLSGFDVIDDIKDALETKCPGIVSCADTLALAARDAVSVKFNQPTWEVLTGRRDGTVSLSSEALANLPAPFFNFTQLKQSFANKKLTVHDLVVLSGAHTIGIGHCNLFSNRLFNFTGKGDQDPSLDPTYANFLKTKCQGLSDTTTTVEMDPNSSNTFDSDYYSILLQNKGLFQSDAALLTTKISRNIVNELVKQNKFFTEFGQSMKRMGAIEVLTGSAGEIRKKCSVVNS</sequence>
<keyword evidence="11 18" id="KW-1015">Disulfide bond</keyword>
<keyword evidence="16 19" id="KW-0106">Calcium</keyword>
<evidence type="ECO:0000256" key="8">
    <source>
        <dbReference type="ARBA" id="ARBA00022723"/>
    </source>
</evidence>
<evidence type="ECO:0000256" key="10">
    <source>
        <dbReference type="ARBA" id="ARBA00023004"/>
    </source>
</evidence>
<evidence type="ECO:0000256" key="4">
    <source>
        <dbReference type="ARBA" id="ARBA00012313"/>
    </source>
</evidence>
<comment type="catalytic activity">
    <reaction evidence="1 19">
        <text>2 a phenolic donor + H2O2 = 2 a phenolic radical donor + 2 H2O</text>
        <dbReference type="Rhea" id="RHEA:56136"/>
        <dbReference type="ChEBI" id="CHEBI:15377"/>
        <dbReference type="ChEBI" id="CHEBI:16240"/>
        <dbReference type="ChEBI" id="CHEBI:139520"/>
        <dbReference type="ChEBI" id="CHEBI:139521"/>
        <dbReference type="EC" id="1.11.1.7"/>
    </reaction>
</comment>
<dbReference type="PANTHER" id="PTHR31235">
    <property type="entry name" value="PEROXIDASE 25-RELATED"/>
    <property type="match status" value="1"/>
</dbReference>
<dbReference type="InterPro" id="IPR010255">
    <property type="entry name" value="Haem_peroxidase_sf"/>
</dbReference>
<evidence type="ECO:0000256" key="19">
    <source>
        <dbReference type="RuleBase" id="RU362060"/>
    </source>
</evidence>
<dbReference type="GO" id="GO:0140825">
    <property type="term" value="F:lactoperoxidase activity"/>
    <property type="evidence" value="ECO:0007669"/>
    <property type="project" value="UniProtKB-EC"/>
</dbReference>
<keyword evidence="10 16" id="KW-0408">Iron</keyword>
<dbReference type="PRINTS" id="PR00461">
    <property type="entry name" value="PLPEROXIDASE"/>
</dbReference>
<proteinExistence type="inferred from homology"/>
<dbReference type="EC" id="1.11.1.7" evidence="4 19"/>
<dbReference type="GO" id="GO:0006979">
    <property type="term" value="P:response to oxidative stress"/>
    <property type="evidence" value="ECO:0007669"/>
    <property type="project" value="UniProtKB-UniRule"/>
</dbReference>
<dbReference type="PROSITE" id="PS00435">
    <property type="entry name" value="PEROXIDASE_1"/>
    <property type="match status" value="1"/>
</dbReference>
<evidence type="ECO:0000256" key="17">
    <source>
        <dbReference type="PIRSR" id="PIRSR600823-4"/>
    </source>
</evidence>
<dbReference type="STRING" id="3821.A0A151TX74"/>
<keyword evidence="22" id="KW-1185">Reference proteome</keyword>
<feature type="site" description="Transition state stabilizer" evidence="17">
    <location>
        <position position="61"/>
    </location>
</feature>
<evidence type="ECO:0000313" key="22">
    <source>
        <dbReference type="Proteomes" id="UP000075243"/>
    </source>
</evidence>
<keyword evidence="13 19" id="KW-0376">Hydrogen peroxide</keyword>
<dbReference type="Gene3D" id="1.10.520.10">
    <property type="match status" value="1"/>
</dbReference>
<feature type="binding site" evidence="16">
    <location>
        <position position="218"/>
    </location>
    <ligand>
        <name>Ca(2+)</name>
        <dbReference type="ChEBI" id="CHEBI:29108"/>
        <label>2</label>
    </ligand>
</feature>
<dbReference type="InterPro" id="IPR033905">
    <property type="entry name" value="Secretory_peroxidase"/>
</dbReference>